<evidence type="ECO:0000256" key="5">
    <source>
        <dbReference type="ARBA" id="ARBA00023043"/>
    </source>
</evidence>
<dbReference type="Pfam" id="PF13962">
    <property type="entry name" value="PGG"/>
    <property type="match status" value="1"/>
</dbReference>
<dbReference type="Pfam" id="PF00023">
    <property type="entry name" value="Ank"/>
    <property type="match status" value="1"/>
</dbReference>
<keyword evidence="6" id="KW-0472">Membrane</keyword>
<comment type="subcellular location">
    <subcellularLocation>
        <location evidence="1">Membrane</location>
        <topology evidence="1">Multi-pass membrane protein</topology>
    </subcellularLocation>
</comment>
<organism evidence="7 8">
    <name type="scientific">Nelumbo nucifera</name>
    <name type="common">Sacred lotus</name>
    <dbReference type="NCBI Taxonomy" id="4432"/>
    <lineage>
        <taxon>Eukaryota</taxon>
        <taxon>Viridiplantae</taxon>
        <taxon>Streptophyta</taxon>
        <taxon>Embryophyta</taxon>
        <taxon>Tracheophyta</taxon>
        <taxon>Spermatophyta</taxon>
        <taxon>Magnoliopsida</taxon>
        <taxon>Proteales</taxon>
        <taxon>Nelumbonaceae</taxon>
        <taxon>Nelumbo</taxon>
    </lineage>
</organism>
<dbReference type="RefSeq" id="XP_010251815.1">
    <property type="nucleotide sequence ID" value="XM_010253513.2"/>
</dbReference>
<dbReference type="KEGG" id="nnu:104593594"/>
<keyword evidence="5" id="KW-0040">ANK repeat</keyword>
<evidence type="ECO:0000313" key="7">
    <source>
        <dbReference type="Proteomes" id="UP000189703"/>
    </source>
</evidence>
<dbReference type="OrthoDB" id="1847170at2759"/>
<accession>A0A1U7ZFW8</accession>
<evidence type="ECO:0000256" key="6">
    <source>
        <dbReference type="ARBA" id="ARBA00023136"/>
    </source>
</evidence>
<dbReference type="InterPro" id="IPR026961">
    <property type="entry name" value="PGG_dom"/>
</dbReference>
<keyword evidence="2" id="KW-0812">Transmembrane</keyword>
<proteinExistence type="predicted"/>
<keyword evidence="3" id="KW-0677">Repeat</keyword>
<evidence type="ECO:0000256" key="4">
    <source>
        <dbReference type="ARBA" id="ARBA00022989"/>
    </source>
</evidence>
<dbReference type="GO" id="GO:0005886">
    <property type="term" value="C:plasma membrane"/>
    <property type="evidence" value="ECO:0000318"/>
    <property type="project" value="GO_Central"/>
</dbReference>
<protein>
    <submittedName>
        <fullName evidence="8">Ankyrin repeat-containing protein ITN1-like</fullName>
    </submittedName>
</protein>
<dbReference type="GeneID" id="104593594"/>
<keyword evidence="7" id="KW-1185">Reference proteome</keyword>
<dbReference type="InterPro" id="IPR036770">
    <property type="entry name" value="Ankyrin_rpt-contain_sf"/>
</dbReference>
<dbReference type="PANTHER" id="PTHR24186:SF50">
    <property type="entry name" value="ANKYRIN REPEAT-CONTAINING PROTEIN ITN1-LIKE ISOFORM X1"/>
    <property type="match status" value="1"/>
</dbReference>
<reference evidence="8" key="1">
    <citation type="submission" date="2025-08" db="UniProtKB">
        <authorList>
            <consortium name="RefSeq"/>
        </authorList>
    </citation>
    <scope>IDENTIFICATION</scope>
</reference>
<dbReference type="Pfam" id="PF12796">
    <property type="entry name" value="Ank_2"/>
    <property type="match status" value="2"/>
</dbReference>
<dbReference type="PROSITE" id="PS50297">
    <property type="entry name" value="ANK_REP_REGION"/>
    <property type="match status" value="2"/>
</dbReference>
<dbReference type="OMA" id="DHRELAM"/>
<dbReference type="eggNOG" id="KOG0504">
    <property type="taxonomic scope" value="Eukaryota"/>
</dbReference>
<dbReference type="SUPFAM" id="SSF48403">
    <property type="entry name" value="Ankyrin repeat"/>
    <property type="match status" value="1"/>
</dbReference>
<evidence type="ECO:0000256" key="1">
    <source>
        <dbReference type="ARBA" id="ARBA00004141"/>
    </source>
</evidence>
<name>A0A1U7ZFW8_NELNU</name>
<dbReference type="STRING" id="4432.A0A1U7ZFW8"/>
<dbReference type="Proteomes" id="UP000189703">
    <property type="component" value="Unplaced"/>
</dbReference>
<evidence type="ECO:0000256" key="3">
    <source>
        <dbReference type="ARBA" id="ARBA00022737"/>
    </source>
</evidence>
<dbReference type="PROSITE" id="PS50088">
    <property type="entry name" value="ANK_REPEAT"/>
    <property type="match status" value="3"/>
</dbReference>
<evidence type="ECO:0000313" key="8">
    <source>
        <dbReference type="RefSeq" id="XP_010251815.1"/>
    </source>
</evidence>
<evidence type="ECO:0000256" key="2">
    <source>
        <dbReference type="ARBA" id="ARBA00022692"/>
    </source>
</evidence>
<keyword evidence="4" id="KW-1133">Transmembrane helix</keyword>
<dbReference type="InterPro" id="IPR002110">
    <property type="entry name" value="Ankyrin_rpt"/>
</dbReference>
<gene>
    <name evidence="8" type="primary">LOC104593594</name>
</gene>
<dbReference type="Gene3D" id="1.25.40.20">
    <property type="entry name" value="Ankyrin repeat-containing domain"/>
    <property type="match status" value="1"/>
</dbReference>
<sequence>MNHMNHTALHEAVRSGQFELVRSLIGKDAELATIVKEDDESAESPLCMAIRRRFFQIAEFLISSNKFSWRGPKGTTALHYAVLQKQSGIIQMLLERRPAMAREVDAEKCTPLHIAACIGYHKEARLLMEFDGSCADVRNKDHMLALHIAAHQGHINVIKVLTEYRPDLCNSCDDRGWNALHFAAKYGMVEVAQYIVNSPVFMGLADKTNNQRKLPFHLAQGNMVMRSILLLPEQSVRFWCFSSKGRKRKKYENLKGIGRYVALMEHEPKEETEPNENNINSDPWKERSSIHLLVSTIITTVAFAAGITIPGGYINDGTDQGMPTLSRKAAFKIFMVANSLAFSLSISSMRIHFKGSMQKHYGNKVIRLLNAIPYIRYSMVALVVAFVSGTYAILANSSGLAIAVCIICSFICTFGSSVYRVPKWEVKKLKA</sequence>
<dbReference type="SMART" id="SM00248">
    <property type="entry name" value="ANK"/>
    <property type="match status" value="6"/>
</dbReference>
<dbReference type="PANTHER" id="PTHR24186">
    <property type="entry name" value="PROTEIN PHOSPHATASE 1 REGULATORY SUBUNIT"/>
    <property type="match status" value="1"/>
</dbReference>
<dbReference type="AlphaFoldDB" id="A0A1U7ZFW8"/>